<evidence type="ECO:0000313" key="2">
    <source>
        <dbReference type="EMBL" id="MFC6768007.1"/>
    </source>
</evidence>
<feature type="region of interest" description="Disordered" evidence="1">
    <location>
        <begin position="1"/>
        <end position="21"/>
    </location>
</feature>
<comment type="caution">
    <text evidence="2">The sequence shown here is derived from an EMBL/GenBank/DDBJ whole genome shotgun (WGS) entry which is preliminary data.</text>
</comment>
<evidence type="ECO:0000313" key="3">
    <source>
        <dbReference type="Proteomes" id="UP001596383"/>
    </source>
</evidence>
<dbReference type="Proteomes" id="UP001596383">
    <property type="component" value="Unassembled WGS sequence"/>
</dbReference>
<keyword evidence="3" id="KW-1185">Reference proteome</keyword>
<dbReference type="EMBL" id="JBHSWV010000466">
    <property type="protein sequence ID" value="MFC6768007.1"/>
    <property type="molecule type" value="Genomic_DNA"/>
</dbReference>
<name>A0ABD5SSX1_9EURY</name>
<gene>
    <name evidence="2" type="ORF">ACFQE6_24315</name>
</gene>
<reference evidence="2 3" key="1">
    <citation type="journal article" date="2019" name="Int. J. Syst. Evol. Microbiol.">
        <title>The Global Catalogue of Microorganisms (GCM) 10K type strain sequencing project: providing services to taxonomists for standard genome sequencing and annotation.</title>
        <authorList>
            <consortium name="The Broad Institute Genomics Platform"/>
            <consortium name="The Broad Institute Genome Sequencing Center for Infectious Disease"/>
            <person name="Wu L."/>
            <person name="Ma J."/>
        </authorList>
    </citation>
    <scope>NUCLEOTIDE SEQUENCE [LARGE SCALE GENOMIC DNA]</scope>
    <source>
        <strain evidence="2 3">LMG 29247</strain>
    </source>
</reference>
<accession>A0ABD5SSX1</accession>
<dbReference type="AlphaFoldDB" id="A0ABD5SSX1"/>
<organism evidence="2 3">
    <name type="scientific">Natrinema soli</name>
    <dbReference type="NCBI Taxonomy" id="1930624"/>
    <lineage>
        <taxon>Archaea</taxon>
        <taxon>Methanobacteriati</taxon>
        <taxon>Methanobacteriota</taxon>
        <taxon>Stenosarchaea group</taxon>
        <taxon>Halobacteria</taxon>
        <taxon>Halobacteriales</taxon>
        <taxon>Natrialbaceae</taxon>
        <taxon>Natrinema</taxon>
    </lineage>
</organism>
<protein>
    <submittedName>
        <fullName evidence="2">Uncharacterized protein</fullName>
    </submittedName>
</protein>
<feature type="compositionally biased region" description="Acidic residues" evidence="1">
    <location>
        <begin position="9"/>
        <end position="18"/>
    </location>
</feature>
<evidence type="ECO:0000256" key="1">
    <source>
        <dbReference type="SAM" id="MobiDB-lite"/>
    </source>
</evidence>
<sequence>MCHHFESVTDLDAEEREEILDSHSEAALEAELSDDELEALTA</sequence>
<proteinExistence type="predicted"/>